<name>A0A6G1ITC1_9PLEO</name>
<evidence type="ECO:0000313" key="1">
    <source>
        <dbReference type="EMBL" id="KAF2681348.1"/>
    </source>
</evidence>
<protein>
    <submittedName>
        <fullName evidence="1">Uncharacterized protein</fullName>
    </submittedName>
</protein>
<evidence type="ECO:0000313" key="2">
    <source>
        <dbReference type="Proteomes" id="UP000799291"/>
    </source>
</evidence>
<dbReference type="OrthoDB" id="2958217at2759"/>
<proteinExistence type="predicted"/>
<keyword evidence="2" id="KW-1185">Reference proteome</keyword>
<dbReference type="Proteomes" id="UP000799291">
    <property type="component" value="Unassembled WGS sequence"/>
</dbReference>
<dbReference type="AlphaFoldDB" id="A0A6G1ITC1"/>
<dbReference type="EMBL" id="MU005592">
    <property type="protein sequence ID" value="KAF2681348.1"/>
    <property type="molecule type" value="Genomic_DNA"/>
</dbReference>
<reference evidence="1" key="1">
    <citation type="journal article" date="2020" name="Stud. Mycol.">
        <title>101 Dothideomycetes genomes: a test case for predicting lifestyles and emergence of pathogens.</title>
        <authorList>
            <person name="Haridas S."/>
            <person name="Albert R."/>
            <person name="Binder M."/>
            <person name="Bloem J."/>
            <person name="Labutti K."/>
            <person name="Salamov A."/>
            <person name="Andreopoulos B."/>
            <person name="Baker S."/>
            <person name="Barry K."/>
            <person name="Bills G."/>
            <person name="Bluhm B."/>
            <person name="Cannon C."/>
            <person name="Castanera R."/>
            <person name="Culley D."/>
            <person name="Daum C."/>
            <person name="Ezra D."/>
            <person name="Gonzalez J."/>
            <person name="Henrissat B."/>
            <person name="Kuo A."/>
            <person name="Liang C."/>
            <person name="Lipzen A."/>
            <person name="Lutzoni F."/>
            <person name="Magnuson J."/>
            <person name="Mondo S."/>
            <person name="Nolan M."/>
            <person name="Ohm R."/>
            <person name="Pangilinan J."/>
            <person name="Park H.-J."/>
            <person name="Ramirez L."/>
            <person name="Alfaro M."/>
            <person name="Sun H."/>
            <person name="Tritt A."/>
            <person name="Yoshinaga Y."/>
            <person name="Zwiers L.-H."/>
            <person name="Turgeon B."/>
            <person name="Goodwin S."/>
            <person name="Spatafora J."/>
            <person name="Crous P."/>
            <person name="Grigoriev I."/>
        </authorList>
    </citation>
    <scope>NUCLEOTIDE SEQUENCE</scope>
    <source>
        <strain evidence="1">CBS 122367</strain>
    </source>
</reference>
<sequence length="192" mass="21912">MNTRTRRRTAHSIVYTHYEYWCNDPATRKKWSSIFHLFVADTRKIIDDAGVPLTGGGFDNSPVEVDEYDRIHINAVDKKMDFFKTSNKLYDLVVRTVLLRAHVLMGGAFEVRYIPAASYDRLLFAERDNLFVECLVRMAIVECPWKLESWSEDEGEELGEEFESGVSTVNGSPAATSSLVVEPLVLNVEEKK</sequence>
<organism evidence="1 2">
    <name type="scientific">Lentithecium fluviatile CBS 122367</name>
    <dbReference type="NCBI Taxonomy" id="1168545"/>
    <lineage>
        <taxon>Eukaryota</taxon>
        <taxon>Fungi</taxon>
        <taxon>Dikarya</taxon>
        <taxon>Ascomycota</taxon>
        <taxon>Pezizomycotina</taxon>
        <taxon>Dothideomycetes</taxon>
        <taxon>Pleosporomycetidae</taxon>
        <taxon>Pleosporales</taxon>
        <taxon>Massarineae</taxon>
        <taxon>Lentitheciaceae</taxon>
        <taxon>Lentithecium</taxon>
    </lineage>
</organism>
<gene>
    <name evidence="1" type="ORF">K458DRAFT_392141</name>
</gene>
<accession>A0A6G1ITC1</accession>